<evidence type="ECO:0000313" key="2">
    <source>
        <dbReference type="Proteomes" id="UP000814033"/>
    </source>
</evidence>
<dbReference type="EMBL" id="MU275912">
    <property type="protein sequence ID" value="KAI0047039.1"/>
    <property type="molecule type" value="Genomic_DNA"/>
</dbReference>
<accession>A0ACB8RSQ0</accession>
<dbReference type="Proteomes" id="UP000814033">
    <property type="component" value="Unassembled WGS sequence"/>
</dbReference>
<reference evidence="1" key="2">
    <citation type="journal article" date="2022" name="New Phytol.">
        <title>Evolutionary transition to the ectomycorrhizal habit in the genomes of a hyperdiverse lineage of mushroom-forming fungi.</title>
        <authorList>
            <person name="Looney B."/>
            <person name="Miyauchi S."/>
            <person name="Morin E."/>
            <person name="Drula E."/>
            <person name="Courty P.E."/>
            <person name="Kohler A."/>
            <person name="Kuo A."/>
            <person name="LaButti K."/>
            <person name="Pangilinan J."/>
            <person name="Lipzen A."/>
            <person name="Riley R."/>
            <person name="Andreopoulos W."/>
            <person name="He G."/>
            <person name="Johnson J."/>
            <person name="Nolan M."/>
            <person name="Tritt A."/>
            <person name="Barry K.W."/>
            <person name="Grigoriev I.V."/>
            <person name="Nagy L.G."/>
            <person name="Hibbett D."/>
            <person name="Henrissat B."/>
            <person name="Matheny P.B."/>
            <person name="Labbe J."/>
            <person name="Martin F.M."/>
        </authorList>
    </citation>
    <scope>NUCLEOTIDE SEQUENCE</scope>
    <source>
        <strain evidence="1">FP105234-sp</strain>
    </source>
</reference>
<protein>
    <submittedName>
        <fullName evidence="1">Uncharacterized protein</fullName>
    </submittedName>
</protein>
<evidence type="ECO:0000313" key="1">
    <source>
        <dbReference type="EMBL" id="KAI0047039.1"/>
    </source>
</evidence>
<sequence length="61" mass="6920">PTAASVLGIKGHLRFRPHGSSQKAHVVLRRVELNDDSDDEEAQHPIVYFSLFARKRIEVKP</sequence>
<organism evidence="1 2">
    <name type="scientific">Auriscalpium vulgare</name>
    <dbReference type="NCBI Taxonomy" id="40419"/>
    <lineage>
        <taxon>Eukaryota</taxon>
        <taxon>Fungi</taxon>
        <taxon>Dikarya</taxon>
        <taxon>Basidiomycota</taxon>
        <taxon>Agaricomycotina</taxon>
        <taxon>Agaricomycetes</taxon>
        <taxon>Russulales</taxon>
        <taxon>Auriscalpiaceae</taxon>
        <taxon>Auriscalpium</taxon>
    </lineage>
</organism>
<name>A0ACB8RSQ0_9AGAM</name>
<proteinExistence type="predicted"/>
<gene>
    <name evidence="1" type="ORF">FA95DRAFT_1454733</name>
</gene>
<feature type="non-terminal residue" evidence="1">
    <location>
        <position position="61"/>
    </location>
</feature>
<keyword evidence="2" id="KW-1185">Reference proteome</keyword>
<feature type="non-terminal residue" evidence="1">
    <location>
        <position position="1"/>
    </location>
</feature>
<reference evidence="1" key="1">
    <citation type="submission" date="2021-02" db="EMBL/GenBank/DDBJ databases">
        <authorList>
            <consortium name="DOE Joint Genome Institute"/>
            <person name="Ahrendt S."/>
            <person name="Looney B.P."/>
            <person name="Miyauchi S."/>
            <person name="Morin E."/>
            <person name="Drula E."/>
            <person name="Courty P.E."/>
            <person name="Chicoki N."/>
            <person name="Fauchery L."/>
            <person name="Kohler A."/>
            <person name="Kuo A."/>
            <person name="Labutti K."/>
            <person name="Pangilinan J."/>
            <person name="Lipzen A."/>
            <person name="Riley R."/>
            <person name="Andreopoulos W."/>
            <person name="He G."/>
            <person name="Johnson J."/>
            <person name="Barry K.W."/>
            <person name="Grigoriev I.V."/>
            <person name="Nagy L."/>
            <person name="Hibbett D."/>
            <person name="Henrissat B."/>
            <person name="Matheny P.B."/>
            <person name="Labbe J."/>
            <person name="Martin F."/>
        </authorList>
    </citation>
    <scope>NUCLEOTIDE SEQUENCE</scope>
    <source>
        <strain evidence="1">FP105234-sp</strain>
    </source>
</reference>
<comment type="caution">
    <text evidence="1">The sequence shown here is derived from an EMBL/GenBank/DDBJ whole genome shotgun (WGS) entry which is preliminary data.</text>
</comment>